<proteinExistence type="predicted"/>
<dbReference type="PANTHER" id="PTHR43406:SF1">
    <property type="entry name" value="TRYPTOPHAN SYNTHASE ALPHA CHAIN, CHLOROPLASTIC"/>
    <property type="match status" value="1"/>
</dbReference>
<keyword evidence="10" id="KW-1185">Reference proteome</keyword>
<dbReference type="SUPFAM" id="SSF51366">
    <property type="entry name" value="Ribulose-phoshate binding barrel"/>
    <property type="match status" value="1"/>
</dbReference>
<dbReference type="Proteomes" id="UP001497522">
    <property type="component" value="Chromosome 13"/>
</dbReference>
<dbReference type="InterPro" id="IPR018204">
    <property type="entry name" value="Trp_synthase_alpha_AS"/>
</dbReference>
<dbReference type="InterPro" id="IPR002028">
    <property type="entry name" value="Trp_synthase_suA"/>
</dbReference>
<dbReference type="InterPro" id="IPR011060">
    <property type="entry name" value="RibuloseP-bd_barrel"/>
</dbReference>
<dbReference type="EC" id="4.2.1.20" evidence="3"/>
<evidence type="ECO:0000256" key="2">
    <source>
        <dbReference type="ARBA" id="ARBA00011270"/>
    </source>
</evidence>
<comment type="pathway">
    <text evidence="1">Amino-acid biosynthesis; L-tryptophan biosynthesis; L-tryptophan from chorismate: step 5/5.</text>
</comment>
<reference evidence="9" key="1">
    <citation type="submission" date="2024-03" db="EMBL/GenBank/DDBJ databases">
        <authorList>
            <consortium name="ELIXIR-Norway"/>
            <consortium name="Elixir Norway"/>
        </authorList>
    </citation>
    <scope>NUCLEOTIDE SEQUENCE</scope>
</reference>
<evidence type="ECO:0000313" key="9">
    <source>
        <dbReference type="EMBL" id="CAK9863124.1"/>
    </source>
</evidence>
<protein>
    <recommendedName>
        <fullName evidence="3">tryptophan synthase</fullName>
        <ecNumber evidence="3">4.2.1.20</ecNumber>
    </recommendedName>
</protein>
<evidence type="ECO:0000256" key="8">
    <source>
        <dbReference type="ARBA" id="ARBA00049047"/>
    </source>
</evidence>
<name>A0ABP1AKR9_9BRYO</name>
<dbReference type="Pfam" id="PF00290">
    <property type="entry name" value="Trp_syntA"/>
    <property type="match status" value="3"/>
</dbReference>
<gene>
    <name evidence="9" type="ORF">CSSPJE1EN2_LOCUS6119</name>
</gene>
<sequence length="276" mass="29756">MAAAVVVLFFREPRLRSKEFFGYLNLAFSSSSKHASSQASLMTEYSFSSRRVVARSPQAAMATISQNAHRIAYTMATLKVQGKVALIPCLTAGDPDLDTTAEAMQVLDMCGCDIIELGVPYSDPLADGPVIQVVPNLKAPVVLFTYYNPILKRGPEVFMKAVKAAGASGLVVPDLPLEETDKLREFTFAITLNCRWNGTSMVLPLEQLFKEVTTKSVAVGFGISLPEHASQVAEWGADGVIVGSTMVKLLGEAATPKEGLVSLEKFARELKAVLPK</sequence>
<dbReference type="EMBL" id="OZ023714">
    <property type="protein sequence ID" value="CAK9863124.1"/>
    <property type="molecule type" value="Genomic_DNA"/>
</dbReference>
<dbReference type="CDD" id="cd04724">
    <property type="entry name" value="Tryptophan_synthase_alpha"/>
    <property type="match status" value="1"/>
</dbReference>
<dbReference type="PROSITE" id="PS00167">
    <property type="entry name" value="TRP_SYNTHASE_ALPHA"/>
    <property type="match status" value="1"/>
</dbReference>
<organism evidence="9 10">
    <name type="scientific">Sphagnum jensenii</name>
    <dbReference type="NCBI Taxonomy" id="128206"/>
    <lineage>
        <taxon>Eukaryota</taxon>
        <taxon>Viridiplantae</taxon>
        <taxon>Streptophyta</taxon>
        <taxon>Embryophyta</taxon>
        <taxon>Bryophyta</taxon>
        <taxon>Sphagnophytina</taxon>
        <taxon>Sphagnopsida</taxon>
        <taxon>Sphagnales</taxon>
        <taxon>Sphagnaceae</taxon>
        <taxon>Sphagnum</taxon>
    </lineage>
</organism>
<keyword evidence="6" id="KW-0057">Aromatic amino acid biosynthesis</keyword>
<evidence type="ECO:0000256" key="5">
    <source>
        <dbReference type="ARBA" id="ARBA00022822"/>
    </source>
</evidence>
<comment type="catalytic activity">
    <reaction evidence="8">
        <text>(1S,2R)-1-C-(indol-3-yl)glycerol 3-phosphate + L-serine = D-glyceraldehyde 3-phosphate + L-tryptophan + H2O</text>
        <dbReference type="Rhea" id="RHEA:10532"/>
        <dbReference type="ChEBI" id="CHEBI:15377"/>
        <dbReference type="ChEBI" id="CHEBI:33384"/>
        <dbReference type="ChEBI" id="CHEBI:57912"/>
        <dbReference type="ChEBI" id="CHEBI:58866"/>
        <dbReference type="ChEBI" id="CHEBI:59776"/>
        <dbReference type="EC" id="4.2.1.20"/>
    </reaction>
</comment>
<dbReference type="Gene3D" id="3.20.20.70">
    <property type="entry name" value="Aldolase class I"/>
    <property type="match status" value="3"/>
</dbReference>
<dbReference type="PANTHER" id="PTHR43406">
    <property type="entry name" value="TRYPTOPHAN SYNTHASE, ALPHA CHAIN"/>
    <property type="match status" value="1"/>
</dbReference>
<evidence type="ECO:0000256" key="1">
    <source>
        <dbReference type="ARBA" id="ARBA00004733"/>
    </source>
</evidence>
<keyword evidence="4" id="KW-0028">Amino-acid biosynthesis</keyword>
<accession>A0ABP1AKR9</accession>
<comment type="subunit">
    <text evidence="2">Tetramer of two alpha and two beta chains.</text>
</comment>
<evidence type="ECO:0000256" key="4">
    <source>
        <dbReference type="ARBA" id="ARBA00022605"/>
    </source>
</evidence>
<dbReference type="InterPro" id="IPR013785">
    <property type="entry name" value="Aldolase_TIM"/>
</dbReference>
<keyword evidence="7" id="KW-0456">Lyase</keyword>
<evidence type="ECO:0000313" key="10">
    <source>
        <dbReference type="Proteomes" id="UP001497522"/>
    </source>
</evidence>
<keyword evidence="5" id="KW-0822">Tryptophan biosynthesis</keyword>
<evidence type="ECO:0000256" key="7">
    <source>
        <dbReference type="ARBA" id="ARBA00023239"/>
    </source>
</evidence>
<evidence type="ECO:0000256" key="6">
    <source>
        <dbReference type="ARBA" id="ARBA00023141"/>
    </source>
</evidence>
<evidence type="ECO:0000256" key="3">
    <source>
        <dbReference type="ARBA" id="ARBA00012043"/>
    </source>
</evidence>